<reference evidence="1" key="1">
    <citation type="submission" date="2024-10" db="EMBL/GenBank/DDBJ databases">
        <authorList>
            <person name="Li Q."/>
            <person name="Liu M."/>
            <person name="Guo S."/>
            <person name="Shi X."/>
            <person name="Zhou F."/>
            <person name="Li J."/>
        </authorList>
    </citation>
    <scope>NUCLEOTIDE SEQUENCE</scope>
</reference>
<protein>
    <submittedName>
        <fullName evidence="1">Uncharacterized protein</fullName>
    </submittedName>
</protein>
<name>A0AB74UQ13_9CAUD</name>
<organism evidence="1">
    <name type="scientific">Klebsiella phage HenuGS</name>
    <dbReference type="NCBI Taxonomy" id="3350566"/>
    <lineage>
        <taxon>Viruses</taxon>
        <taxon>Duplodnaviria</taxon>
        <taxon>Heunggongvirae</taxon>
        <taxon>Uroviricota</taxon>
        <taxon>Caudoviricetes</taxon>
        <taxon>Autographivirales</taxon>
        <taxon>Autoscriptoviridae</taxon>
        <taxon>Slopekvirinae</taxon>
        <taxon>Drulisvirus</taxon>
    </lineage>
</organism>
<evidence type="ECO:0000313" key="1">
    <source>
        <dbReference type="EMBL" id="XHV15830.1"/>
    </source>
</evidence>
<accession>A0AB74UQ13</accession>
<dbReference type="EMBL" id="PQ362313">
    <property type="protein sequence ID" value="XHV15830.1"/>
    <property type="molecule type" value="Genomic_DNA"/>
</dbReference>
<proteinExistence type="predicted"/>
<sequence>MNITALKLARTVRITTLWSQRGELTQRRRTELQLSALLSRCGSTADLNLYQRTVRRMAADGLISQKTAGSLLLTTQRMKLAGSSRTSGSSLRPSSSAAAGCSAQCMGNTSPQTFRACIRRWTRRLLSTAVRTK</sequence>